<name>A0AAD0MM53_BACPU</name>
<accession>A0AAD0MM53</accession>
<protein>
    <recommendedName>
        <fullName evidence="4">DUF3899 domain-containing protein</fullName>
    </recommendedName>
</protein>
<keyword evidence="1" id="KW-1133">Transmembrane helix</keyword>
<dbReference type="EMBL" id="CP027116">
    <property type="protein sequence ID" value="AVM24703.1"/>
    <property type="molecule type" value="Genomic_DNA"/>
</dbReference>
<keyword evidence="1" id="KW-0812">Transmembrane</keyword>
<evidence type="ECO:0000313" key="3">
    <source>
        <dbReference type="Proteomes" id="UP000264960"/>
    </source>
</evidence>
<dbReference type="Proteomes" id="UP000264960">
    <property type="component" value="Chromosome"/>
</dbReference>
<evidence type="ECO:0008006" key="4">
    <source>
        <dbReference type="Google" id="ProtNLM"/>
    </source>
</evidence>
<gene>
    <name evidence="2" type="ORF">C5695_12940</name>
</gene>
<organism evidence="2 3">
    <name type="scientific">Bacillus pumilus</name>
    <name type="common">Bacillus mesentericus</name>
    <dbReference type="NCBI Taxonomy" id="1408"/>
    <lineage>
        <taxon>Bacteria</taxon>
        <taxon>Bacillati</taxon>
        <taxon>Bacillota</taxon>
        <taxon>Bacilli</taxon>
        <taxon>Bacillales</taxon>
        <taxon>Bacillaceae</taxon>
        <taxon>Bacillus</taxon>
    </lineage>
</organism>
<feature type="transmembrane region" description="Helical" evidence="1">
    <location>
        <begin position="81"/>
        <end position="99"/>
    </location>
</feature>
<proteinExistence type="predicted"/>
<sequence length="103" mass="12407">MNYLKKFYFSYIFLGITIILFSRAFSGEDNGVYLTIIFLFLANFTCFASEYLLIKYFEEKKQFDFQKRNEFLQHKQVRKGYVIFIGSQIFATLVIFFAFKMVF</sequence>
<evidence type="ECO:0000256" key="1">
    <source>
        <dbReference type="SAM" id="Phobius"/>
    </source>
</evidence>
<keyword evidence="1" id="KW-0472">Membrane</keyword>
<dbReference type="AlphaFoldDB" id="A0AAD0MM53"/>
<reference evidence="2 3" key="1">
    <citation type="submission" date="2018-02" db="EMBL/GenBank/DDBJ databases">
        <title>The complete genome of two Bacillus pumilus strains from Cuatro Cienegas, Coahuila, Mexico.</title>
        <authorList>
            <person name="Zarza E."/>
            <person name="Alcaraz L.D."/>
            <person name="Aguilar-Salinas B."/>
            <person name="Islas A."/>
            <person name="Olmedo-Alvarez G."/>
        </authorList>
    </citation>
    <scope>NUCLEOTIDE SEQUENCE [LARGE SCALE GENOMIC DNA]</scope>
    <source>
        <strain evidence="2 3">145</strain>
    </source>
</reference>
<feature type="transmembrane region" description="Helical" evidence="1">
    <location>
        <begin position="7"/>
        <end position="25"/>
    </location>
</feature>
<feature type="transmembrane region" description="Helical" evidence="1">
    <location>
        <begin position="31"/>
        <end position="53"/>
    </location>
</feature>
<evidence type="ECO:0000313" key="2">
    <source>
        <dbReference type="EMBL" id="AVM24703.1"/>
    </source>
</evidence>